<keyword evidence="3" id="KW-0547">Nucleotide-binding</keyword>
<dbReference type="SUPFAM" id="SSF52540">
    <property type="entry name" value="P-loop containing nucleoside triphosphate hydrolases"/>
    <property type="match status" value="1"/>
</dbReference>
<gene>
    <name evidence="8" type="ORF">HMPREF1162_2055</name>
</gene>
<evidence type="ECO:0000256" key="2">
    <source>
        <dbReference type="ARBA" id="ARBA00022448"/>
    </source>
</evidence>
<evidence type="ECO:0000313" key="8">
    <source>
        <dbReference type="EMBL" id="EGR95570.1"/>
    </source>
</evidence>
<dbReference type="PANTHER" id="PTHR42711">
    <property type="entry name" value="ABC TRANSPORTER ATP-BINDING PROTEIN"/>
    <property type="match status" value="1"/>
</dbReference>
<dbReference type="Proteomes" id="UP000007832">
    <property type="component" value="Unassembled WGS sequence"/>
</dbReference>
<dbReference type="STRING" id="1574624.GCA_001642025_01320"/>
<dbReference type="GO" id="GO:0046677">
    <property type="term" value="P:response to antibiotic"/>
    <property type="evidence" value="ECO:0007669"/>
    <property type="project" value="UniProtKB-KW"/>
</dbReference>
<comment type="caution">
    <text evidence="8">The sequence shown here is derived from an EMBL/GenBank/DDBJ whole genome shotgun (WGS) entry which is preliminary data.</text>
</comment>
<dbReference type="eggNOG" id="COG1131">
    <property type="taxonomic scope" value="Bacteria"/>
</dbReference>
<dbReference type="PATRIC" id="fig|1051006.4.peg.1790"/>
<dbReference type="InterPro" id="IPR050763">
    <property type="entry name" value="ABC_transporter_ATP-binding"/>
</dbReference>
<evidence type="ECO:0000256" key="3">
    <source>
        <dbReference type="ARBA" id="ARBA00022741"/>
    </source>
</evidence>
<dbReference type="PANTHER" id="PTHR42711:SF19">
    <property type="entry name" value="DOXORUBICIN RESISTANCE ATP-BINDING PROTEIN DRRA"/>
    <property type="match status" value="1"/>
</dbReference>
<name>F9NX77_9ACTN</name>
<dbReference type="CDD" id="cd03230">
    <property type="entry name" value="ABC_DR_subfamily_A"/>
    <property type="match status" value="1"/>
</dbReference>
<evidence type="ECO:0000313" key="9">
    <source>
        <dbReference type="Proteomes" id="UP000007832"/>
    </source>
</evidence>
<dbReference type="AlphaFoldDB" id="F9NX77"/>
<reference evidence="8 9" key="1">
    <citation type="submission" date="2011-07" db="EMBL/GenBank/DDBJ databases">
        <title>Genome Sequence of Propionibacterium acnes SK182B-JCVI.</title>
        <authorList>
            <person name="Durkin A.S."/>
            <person name="Madupu R."/>
            <person name="Hostetler J."/>
            <person name="Radune D."/>
            <person name="Torralba M."/>
            <person name="Methe B."/>
            <person name="Sutton G."/>
            <person name="Strausberg R.L."/>
            <person name="Nelson K.E."/>
        </authorList>
    </citation>
    <scope>NUCLEOTIDE SEQUENCE [LARGE SCALE GENOMIC DNA]</scope>
    <source>
        <strain evidence="8 9">SK182B-JCVI</strain>
    </source>
</reference>
<dbReference type="GO" id="GO:0016887">
    <property type="term" value="F:ATP hydrolysis activity"/>
    <property type="evidence" value="ECO:0007669"/>
    <property type="project" value="InterPro"/>
</dbReference>
<dbReference type="EMBL" id="AFUN01000038">
    <property type="protein sequence ID" value="EGR95570.1"/>
    <property type="molecule type" value="Genomic_DNA"/>
</dbReference>
<keyword evidence="5" id="KW-0046">Antibiotic resistance</keyword>
<keyword evidence="2" id="KW-0813">Transport</keyword>
<dbReference type="SMART" id="SM00382">
    <property type="entry name" value="AAA"/>
    <property type="match status" value="1"/>
</dbReference>
<dbReference type="GO" id="GO:0005886">
    <property type="term" value="C:plasma membrane"/>
    <property type="evidence" value="ECO:0007669"/>
    <property type="project" value="UniProtKB-SubCell"/>
</dbReference>
<feature type="domain" description="ABC transporter" evidence="7">
    <location>
        <begin position="33"/>
        <end position="263"/>
    </location>
</feature>
<proteinExistence type="predicted"/>
<protein>
    <submittedName>
        <fullName evidence="8">ABC transporter, ATP-binding protein</fullName>
    </submittedName>
</protein>
<dbReference type="InterPro" id="IPR003439">
    <property type="entry name" value="ABC_transporter-like_ATP-bd"/>
</dbReference>
<evidence type="ECO:0000259" key="7">
    <source>
        <dbReference type="PROSITE" id="PS50893"/>
    </source>
</evidence>
<evidence type="ECO:0000256" key="6">
    <source>
        <dbReference type="SAM" id="MobiDB-lite"/>
    </source>
</evidence>
<dbReference type="InterPro" id="IPR003593">
    <property type="entry name" value="AAA+_ATPase"/>
</dbReference>
<sequence length="280" mass="29636">MSTMSDDATEFRAIPQTAAPVPAQTRSPGQPAVMIEGLTKRFGAKVAVDNLTMWVPRGSMFGFVGPNGAGKTTTLSMVTGLLRPDAGRVEVLGHDVWADPAAAKAQMGVLPDGMKTFDRLSGRELLRFCGILHRLDEATVNERVDGLLDALGLTESADTLVCDYSAGMTKKIGLACAIVADPAVLVLDEPLESVDPVSGQTIRSILRRFVAGGGTVIISSHVMELVESLCDSVAVIAQGHLHAIGTLDEVRQGKSLQDRFVELVGGNANTGEGLTWLRRS</sequence>
<dbReference type="Pfam" id="PF00005">
    <property type="entry name" value="ABC_tran"/>
    <property type="match status" value="1"/>
</dbReference>
<evidence type="ECO:0000256" key="1">
    <source>
        <dbReference type="ARBA" id="ARBA00004202"/>
    </source>
</evidence>
<evidence type="ECO:0000256" key="5">
    <source>
        <dbReference type="ARBA" id="ARBA00023251"/>
    </source>
</evidence>
<dbReference type="InterPro" id="IPR027417">
    <property type="entry name" value="P-loop_NTPase"/>
</dbReference>
<dbReference type="PROSITE" id="PS50893">
    <property type="entry name" value="ABC_TRANSPORTER_2"/>
    <property type="match status" value="1"/>
</dbReference>
<keyword evidence="4 8" id="KW-0067">ATP-binding</keyword>
<dbReference type="GO" id="GO:0005524">
    <property type="term" value="F:ATP binding"/>
    <property type="evidence" value="ECO:0007669"/>
    <property type="project" value="UniProtKB-KW"/>
</dbReference>
<organism evidence="8 9">
    <name type="scientific">[Propionibacterium] namnetense SK182B-JCVI</name>
    <dbReference type="NCBI Taxonomy" id="1051006"/>
    <lineage>
        <taxon>Bacteria</taxon>
        <taxon>Bacillati</taxon>
        <taxon>Actinomycetota</taxon>
        <taxon>Actinomycetes</taxon>
        <taxon>Propionibacteriales</taxon>
        <taxon>Propionibacteriaceae</taxon>
        <taxon>Cutibacterium</taxon>
    </lineage>
</organism>
<evidence type="ECO:0000256" key="4">
    <source>
        <dbReference type="ARBA" id="ARBA00022840"/>
    </source>
</evidence>
<accession>F9NX77</accession>
<dbReference type="Gene3D" id="3.40.50.300">
    <property type="entry name" value="P-loop containing nucleotide triphosphate hydrolases"/>
    <property type="match status" value="1"/>
</dbReference>
<feature type="region of interest" description="Disordered" evidence="6">
    <location>
        <begin position="1"/>
        <end position="29"/>
    </location>
</feature>
<comment type="subcellular location">
    <subcellularLocation>
        <location evidence="1">Cell membrane</location>
        <topology evidence="1">Peripheral membrane protein</topology>
    </subcellularLocation>
</comment>